<evidence type="ECO:0000256" key="2">
    <source>
        <dbReference type="ARBA" id="ARBA00022776"/>
    </source>
</evidence>
<organism evidence="8 10">
    <name type="scientific">Didymodactylos carnosus</name>
    <dbReference type="NCBI Taxonomy" id="1234261"/>
    <lineage>
        <taxon>Eukaryota</taxon>
        <taxon>Metazoa</taxon>
        <taxon>Spiralia</taxon>
        <taxon>Gnathifera</taxon>
        <taxon>Rotifera</taxon>
        <taxon>Eurotatoria</taxon>
        <taxon>Bdelloidea</taxon>
        <taxon>Philodinida</taxon>
        <taxon>Philodinidae</taxon>
        <taxon>Didymodactylos</taxon>
    </lineage>
</organism>
<name>A0A814L2N7_9BILA</name>
<keyword evidence="4" id="KW-0131">Cell cycle</keyword>
<keyword evidence="3 5" id="KW-0195">Cyclin</keyword>
<accession>A0A814L2N7</accession>
<sequence>MYVSTKPTFSIRPTKTSLARQSLSSKMRCSIVPAQPVNSRRSLSQVSNTYSELNTNNDQVQNNVFKRQEQQYRKTTGVTKNVIFKRRSVKKLAVILSESSMNNSTEAETLKQVIVSSLTENVKKLEIAVKDQENKPPIEEKYKKKQSLFTSSSARSTTLPRLLCAGASDPQSRRISSPILRPVPLPMNKQLEILAIEPPSDSKEKDELDEDEQVVYGEIYVMNYIRDIMNLLYALELYYPISNAYLRTSTEAKTWKITFKHRTTLVEWLIQSFYCRFRLSQDSLHVCIQLLDRFLQHCSLLPSTSQQTDLQLIGVATLLLATKLEETQHPAIDDLIFLTDNAYKPTDLKQMERKILQDLQFELNRPTSLQFLRRYSFLSSAADEQHSIGKYLIDLALLDFNCISLKSSLIAASATYISRFILTYVTDEVFDYYWPEELQTMTPYKTYEDLSSGIKALTNILVKISSLSRSSLNEFNLLFKKYGHEHLSCASTFCLQKQKLIQKLANGYYL</sequence>
<dbReference type="Pfam" id="PF02984">
    <property type="entry name" value="Cyclin_C"/>
    <property type="match status" value="1"/>
</dbReference>
<dbReference type="SMART" id="SM01332">
    <property type="entry name" value="Cyclin_C"/>
    <property type="match status" value="1"/>
</dbReference>
<keyword evidence="1" id="KW-0132">Cell division</keyword>
<evidence type="ECO:0000259" key="6">
    <source>
        <dbReference type="SMART" id="SM00385"/>
    </source>
</evidence>
<dbReference type="Pfam" id="PF00134">
    <property type="entry name" value="Cyclin_N"/>
    <property type="match status" value="1"/>
</dbReference>
<keyword evidence="2" id="KW-0498">Mitosis</keyword>
<dbReference type="GO" id="GO:0051301">
    <property type="term" value="P:cell division"/>
    <property type="evidence" value="ECO:0007669"/>
    <property type="project" value="UniProtKB-KW"/>
</dbReference>
<dbReference type="GO" id="GO:0044772">
    <property type="term" value="P:mitotic cell cycle phase transition"/>
    <property type="evidence" value="ECO:0007669"/>
    <property type="project" value="InterPro"/>
</dbReference>
<dbReference type="InterPro" id="IPR013763">
    <property type="entry name" value="Cyclin-like_dom"/>
</dbReference>
<protein>
    <recommendedName>
        <fullName evidence="11">Cyclin B</fullName>
    </recommendedName>
</protein>
<dbReference type="PANTHER" id="PTHR10177">
    <property type="entry name" value="CYCLINS"/>
    <property type="match status" value="1"/>
</dbReference>
<dbReference type="SUPFAM" id="SSF47954">
    <property type="entry name" value="Cyclin-like"/>
    <property type="match status" value="2"/>
</dbReference>
<dbReference type="EMBL" id="CAJNOQ010004461">
    <property type="protein sequence ID" value="CAF1060269.1"/>
    <property type="molecule type" value="Genomic_DNA"/>
</dbReference>
<dbReference type="InterPro" id="IPR046965">
    <property type="entry name" value="Cyclin_A/B-like"/>
</dbReference>
<evidence type="ECO:0008006" key="11">
    <source>
        <dbReference type="Google" id="ProtNLM"/>
    </source>
</evidence>
<dbReference type="GO" id="GO:0016538">
    <property type="term" value="F:cyclin-dependent protein serine/threonine kinase regulator activity"/>
    <property type="evidence" value="ECO:0007669"/>
    <property type="project" value="InterPro"/>
</dbReference>
<evidence type="ECO:0000313" key="8">
    <source>
        <dbReference type="EMBL" id="CAF1060269.1"/>
    </source>
</evidence>
<dbReference type="InterPro" id="IPR036915">
    <property type="entry name" value="Cyclin-like_sf"/>
</dbReference>
<dbReference type="InterPro" id="IPR039361">
    <property type="entry name" value="Cyclin"/>
</dbReference>
<dbReference type="PIRSF" id="PIRSF001771">
    <property type="entry name" value="Cyclin_A_B_D_E"/>
    <property type="match status" value="1"/>
</dbReference>
<evidence type="ECO:0000256" key="1">
    <source>
        <dbReference type="ARBA" id="ARBA00022618"/>
    </source>
</evidence>
<gene>
    <name evidence="8" type="ORF">GPM918_LOCUS16740</name>
    <name evidence="9" type="ORF">SRO942_LOCUS16739</name>
</gene>
<evidence type="ECO:0000259" key="7">
    <source>
        <dbReference type="SMART" id="SM01332"/>
    </source>
</evidence>
<comment type="caution">
    <text evidence="8">The sequence shown here is derived from an EMBL/GenBank/DDBJ whole genome shotgun (WGS) entry which is preliminary data.</text>
</comment>
<dbReference type="InterPro" id="IPR004367">
    <property type="entry name" value="Cyclin_C-dom"/>
</dbReference>
<dbReference type="AlphaFoldDB" id="A0A814L2N7"/>
<dbReference type="OrthoDB" id="5590282at2759"/>
<feature type="domain" description="Cyclin-like" evidence="6">
    <location>
        <begin position="370"/>
        <end position="459"/>
    </location>
</feature>
<reference evidence="8" key="1">
    <citation type="submission" date="2021-02" db="EMBL/GenBank/DDBJ databases">
        <authorList>
            <person name="Nowell W R."/>
        </authorList>
    </citation>
    <scope>NUCLEOTIDE SEQUENCE</scope>
</reference>
<dbReference type="InterPro" id="IPR006671">
    <property type="entry name" value="Cyclin_N"/>
</dbReference>
<dbReference type="Gene3D" id="1.10.472.10">
    <property type="entry name" value="Cyclin-like"/>
    <property type="match status" value="2"/>
</dbReference>
<dbReference type="SMART" id="SM00385">
    <property type="entry name" value="CYCLIN"/>
    <property type="match status" value="2"/>
</dbReference>
<evidence type="ECO:0000313" key="9">
    <source>
        <dbReference type="EMBL" id="CAF3828672.1"/>
    </source>
</evidence>
<dbReference type="EMBL" id="CAJOBC010004461">
    <property type="protein sequence ID" value="CAF3828672.1"/>
    <property type="molecule type" value="Genomic_DNA"/>
</dbReference>
<proteinExistence type="inferred from homology"/>
<evidence type="ECO:0000256" key="5">
    <source>
        <dbReference type="RuleBase" id="RU000383"/>
    </source>
</evidence>
<dbReference type="Proteomes" id="UP000663829">
    <property type="component" value="Unassembled WGS sequence"/>
</dbReference>
<evidence type="ECO:0000256" key="3">
    <source>
        <dbReference type="ARBA" id="ARBA00023127"/>
    </source>
</evidence>
<comment type="similarity">
    <text evidence="5">Belongs to the cyclin family.</text>
</comment>
<dbReference type="Proteomes" id="UP000681722">
    <property type="component" value="Unassembled WGS sequence"/>
</dbReference>
<keyword evidence="10" id="KW-1185">Reference proteome</keyword>
<feature type="domain" description="Cyclin C-terminal" evidence="7">
    <location>
        <begin position="366"/>
        <end position="496"/>
    </location>
</feature>
<feature type="domain" description="Cyclin-like" evidence="6">
    <location>
        <begin position="268"/>
        <end position="357"/>
    </location>
</feature>
<evidence type="ECO:0000313" key="10">
    <source>
        <dbReference type="Proteomes" id="UP000663829"/>
    </source>
</evidence>
<dbReference type="FunFam" id="1.10.472.10:FF:000001">
    <property type="entry name" value="G2/mitotic-specific cyclin"/>
    <property type="match status" value="1"/>
</dbReference>
<evidence type="ECO:0000256" key="4">
    <source>
        <dbReference type="ARBA" id="ARBA00023306"/>
    </source>
</evidence>